<sequence>MEQTNFQIYKRVFSFLKPYKALFLTALLCMMVFGSSDGGIPVIVKYVLDRVFSEQDKTFLYLLPAILIGFSTIRAASEFGQLFLISKIGHNIVRDIRAAMNRTLLQLPPSYFIKISPADLLSRLTSDVIMVRTILTDSIASILRDSVRILALIITALYLDPILGSIAIIAVPVGIVPVIRLGKKMRRLGRQGQDAIGILSSLLQETILGSRVVRIFGREKFEEARFDSENERLNRTFVKTEKARALVTPINELLASLAISGVILYGGTSVMHGTRTQGDFIAFLLSVFLLYDPFKRLSKVHTSIQQGIAGAERLFDILDEKPQIESPVNPLPLPDSNKLELKNVSFIYPGSEHKAISNISLKIEEGEKTALVGLSGAGKSTLIDLIPRFIDPTEGVLTLGGVNLKDLKLEELRSRIALVGQHTFLFNDTIYNNIAYGKEDATRDEVIAAAKAAFAYDFIMQLRNGFDTNTGEAGFALSGGERQRIAIARAILKDAPILILDEATASLDNKSEREVQFALQKLVEGRTTIVIAHRLSTIRNADKIVVMKNGTIVEIGTHDVLLKQEGEFSRLYALQFSSLDESNETAGTIR</sequence>
<dbReference type="EMBL" id="JAAZON010000628">
    <property type="protein sequence ID" value="NMC64220.1"/>
    <property type="molecule type" value="Genomic_DNA"/>
</dbReference>
<gene>
    <name evidence="11" type="ORF">GYA55_13735</name>
</gene>
<dbReference type="InterPro" id="IPR027417">
    <property type="entry name" value="P-loop_NTPase"/>
</dbReference>
<dbReference type="SUPFAM" id="SSF90123">
    <property type="entry name" value="ABC transporter transmembrane region"/>
    <property type="match status" value="1"/>
</dbReference>
<dbReference type="SMART" id="SM00382">
    <property type="entry name" value="AAA"/>
    <property type="match status" value="1"/>
</dbReference>
<dbReference type="SUPFAM" id="SSF52540">
    <property type="entry name" value="P-loop containing nucleoside triphosphate hydrolases"/>
    <property type="match status" value="1"/>
</dbReference>
<reference evidence="11 12" key="1">
    <citation type="journal article" date="2020" name="Biotechnol. Biofuels">
        <title>New insights from the biogas microbiome by comprehensive genome-resolved metagenomics of nearly 1600 species originating from multiple anaerobic digesters.</title>
        <authorList>
            <person name="Campanaro S."/>
            <person name="Treu L."/>
            <person name="Rodriguez-R L.M."/>
            <person name="Kovalovszki A."/>
            <person name="Ziels R.M."/>
            <person name="Maus I."/>
            <person name="Zhu X."/>
            <person name="Kougias P.G."/>
            <person name="Basile A."/>
            <person name="Luo G."/>
            <person name="Schluter A."/>
            <person name="Konstantinidis K.T."/>
            <person name="Angelidaki I."/>
        </authorList>
    </citation>
    <scope>NUCLEOTIDE SEQUENCE [LARGE SCALE GENOMIC DNA]</scope>
    <source>
        <strain evidence="11">AS27yjCOA_65</strain>
    </source>
</reference>
<feature type="domain" description="ABC transmembrane type-1" evidence="10">
    <location>
        <begin position="24"/>
        <end position="306"/>
    </location>
</feature>
<dbReference type="Pfam" id="PF00664">
    <property type="entry name" value="ABC_membrane"/>
    <property type="match status" value="1"/>
</dbReference>
<keyword evidence="4" id="KW-0547">Nucleotide-binding</keyword>
<dbReference type="PANTHER" id="PTHR43394:SF1">
    <property type="entry name" value="ATP-BINDING CASSETTE SUB-FAMILY B MEMBER 10, MITOCHONDRIAL"/>
    <property type="match status" value="1"/>
</dbReference>
<dbReference type="Pfam" id="PF00005">
    <property type="entry name" value="ABC_tran"/>
    <property type="match status" value="1"/>
</dbReference>
<evidence type="ECO:0000256" key="7">
    <source>
        <dbReference type="ARBA" id="ARBA00023136"/>
    </source>
</evidence>
<keyword evidence="7 8" id="KW-0472">Membrane</keyword>
<evidence type="ECO:0000313" key="12">
    <source>
        <dbReference type="Proteomes" id="UP000524246"/>
    </source>
</evidence>
<dbReference type="PROSITE" id="PS50893">
    <property type="entry name" value="ABC_TRANSPORTER_2"/>
    <property type="match status" value="1"/>
</dbReference>
<dbReference type="FunFam" id="3.40.50.300:FF:000287">
    <property type="entry name" value="Multidrug ABC transporter ATP-binding protein"/>
    <property type="match status" value="1"/>
</dbReference>
<evidence type="ECO:0000256" key="3">
    <source>
        <dbReference type="ARBA" id="ARBA00022692"/>
    </source>
</evidence>
<dbReference type="Proteomes" id="UP000524246">
    <property type="component" value="Unassembled WGS sequence"/>
</dbReference>
<evidence type="ECO:0000256" key="5">
    <source>
        <dbReference type="ARBA" id="ARBA00022840"/>
    </source>
</evidence>
<dbReference type="GO" id="GO:0016887">
    <property type="term" value="F:ATP hydrolysis activity"/>
    <property type="evidence" value="ECO:0007669"/>
    <property type="project" value="InterPro"/>
</dbReference>
<evidence type="ECO:0000256" key="2">
    <source>
        <dbReference type="ARBA" id="ARBA00022448"/>
    </source>
</evidence>
<comment type="subcellular location">
    <subcellularLocation>
        <location evidence="1">Cell membrane</location>
        <topology evidence="1">Multi-pass membrane protein</topology>
    </subcellularLocation>
</comment>
<evidence type="ECO:0000256" key="4">
    <source>
        <dbReference type="ARBA" id="ARBA00022741"/>
    </source>
</evidence>
<dbReference type="InterPro" id="IPR003593">
    <property type="entry name" value="AAA+_ATPase"/>
</dbReference>
<dbReference type="InterPro" id="IPR036640">
    <property type="entry name" value="ABC1_TM_sf"/>
</dbReference>
<evidence type="ECO:0000256" key="8">
    <source>
        <dbReference type="SAM" id="Phobius"/>
    </source>
</evidence>
<dbReference type="PANTHER" id="PTHR43394">
    <property type="entry name" value="ATP-DEPENDENT PERMEASE MDL1, MITOCHONDRIAL"/>
    <property type="match status" value="1"/>
</dbReference>
<evidence type="ECO:0000256" key="1">
    <source>
        <dbReference type="ARBA" id="ARBA00004651"/>
    </source>
</evidence>
<dbReference type="InterPro" id="IPR017871">
    <property type="entry name" value="ABC_transporter-like_CS"/>
</dbReference>
<dbReference type="InterPro" id="IPR003439">
    <property type="entry name" value="ABC_transporter-like_ATP-bd"/>
</dbReference>
<keyword evidence="5 11" id="KW-0067">ATP-binding</keyword>
<feature type="domain" description="ABC transporter" evidence="9">
    <location>
        <begin position="339"/>
        <end position="574"/>
    </location>
</feature>
<dbReference type="InterPro" id="IPR011527">
    <property type="entry name" value="ABC1_TM_dom"/>
</dbReference>
<accession>A0A7X9FTW2</accession>
<dbReference type="Gene3D" id="3.40.50.300">
    <property type="entry name" value="P-loop containing nucleotide triphosphate hydrolases"/>
    <property type="match status" value="1"/>
</dbReference>
<evidence type="ECO:0000259" key="9">
    <source>
        <dbReference type="PROSITE" id="PS50893"/>
    </source>
</evidence>
<keyword evidence="3 8" id="KW-0812">Transmembrane</keyword>
<keyword evidence="2" id="KW-0813">Transport</keyword>
<comment type="caution">
    <text evidence="11">The sequence shown here is derived from an EMBL/GenBank/DDBJ whole genome shotgun (WGS) entry which is preliminary data.</text>
</comment>
<evidence type="ECO:0000256" key="6">
    <source>
        <dbReference type="ARBA" id="ARBA00022989"/>
    </source>
</evidence>
<organism evidence="11 12">
    <name type="scientific">SAR324 cluster bacterium</name>
    <dbReference type="NCBI Taxonomy" id="2024889"/>
    <lineage>
        <taxon>Bacteria</taxon>
        <taxon>Deltaproteobacteria</taxon>
        <taxon>SAR324 cluster</taxon>
    </lineage>
</organism>
<proteinExistence type="predicted"/>
<evidence type="ECO:0000259" key="10">
    <source>
        <dbReference type="PROSITE" id="PS50929"/>
    </source>
</evidence>
<dbReference type="PROSITE" id="PS00211">
    <property type="entry name" value="ABC_TRANSPORTER_1"/>
    <property type="match status" value="1"/>
</dbReference>
<dbReference type="PROSITE" id="PS50929">
    <property type="entry name" value="ABC_TM1F"/>
    <property type="match status" value="1"/>
</dbReference>
<feature type="transmembrane region" description="Helical" evidence="8">
    <location>
        <begin position="21"/>
        <end position="47"/>
    </location>
</feature>
<evidence type="ECO:0000313" key="11">
    <source>
        <dbReference type="EMBL" id="NMC64220.1"/>
    </source>
</evidence>
<dbReference type="AlphaFoldDB" id="A0A7X9FTW2"/>
<dbReference type="CDD" id="cd18552">
    <property type="entry name" value="ABC_6TM_MsbA_like"/>
    <property type="match status" value="1"/>
</dbReference>
<dbReference type="GO" id="GO:0005886">
    <property type="term" value="C:plasma membrane"/>
    <property type="evidence" value="ECO:0007669"/>
    <property type="project" value="UniProtKB-SubCell"/>
</dbReference>
<dbReference type="GO" id="GO:0015421">
    <property type="term" value="F:ABC-type oligopeptide transporter activity"/>
    <property type="evidence" value="ECO:0007669"/>
    <property type="project" value="TreeGrafter"/>
</dbReference>
<dbReference type="GO" id="GO:0005524">
    <property type="term" value="F:ATP binding"/>
    <property type="evidence" value="ECO:0007669"/>
    <property type="project" value="UniProtKB-KW"/>
</dbReference>
<keyword evidence="6 8" id="KW-1133">Transmembrane helix</keyword>
<name>A0A7X9FTW2_9DELT</name>
<dbReference type="InterPro" id="IPR039421">
    <property type="entry name" value="Type_1_exporter"/>
</dbReference>
<dbReference type="Gene3D" id="1.20.1560.10">
    <property type="entry name" value="ABC transporter type 1, transmembrane domain"/>
    <property type="match status" value="1"/>
</dbReference>
<protein>
    <submittedName>
        <fullName evidence="11">ATP-binding cassette domain-containing protein</fullName>
    </submittedName>
</protein>
<feature type="transmembrane region" description="Helical" evidence="8">
    <location>
        <begin position="59"/>
        <end position="77"/>
    </location>
</feature>